<dbReference type="EMBL" id="JANFQO010000005">
    <property type="protein sequence ID" value="MCQ4164501.1"/>
    <property type="molecule type" value="Genomic_DNA"/>
</dbReference>
<evidence type="ECO:0000259" key="6">
    <source>
        <dbReference type="Pfam" id="PF08281"/>
    </source>
</evidence>
<keyword evidence="2" id="KW-0805">Transcription regulation</keyword>
<dbReference type="Pfam" id="PF08281">
    <property type="entry name" value="Sigma70_r4_2"/>
    <property type="match status" value="1"/>
</dbReference>
<dbReference type="Proteomes" id="UP001165498">
    <property type="component" value="Unassembled WGS sequence"/>
</dbReference>
<evidence type="ECO:0000256" key="4">
    <source>
        <dbReference type="ARBA" id="ARBA00023163"/>
    </source>
</evidence>
<dbReference type="InterPro" id="IPR013324">
    <property type="entry name" value="RNA_pol_sigma_r3/r4-like"/>
</dbReference>
<name>A0ABT1QQE2_9GAMM</name>
<keyword evidence="3" id="KW-0731">Sigma factor</keyword>
<evidence type="ECO:0000313" key="7">
    <source>
        <dbReference type="EMBL" id="MCQ4164501.1"/>
    </source>
</evidence>
<dbReference type="InterPro" id="IPR013325">
    <property type="entry name" value="RNA_pol_sigma_r2"/>
</dbReference>
<dbReference type="NCBIfam" id="TIGR02937">
    <property type="entry name" value="sigma70-ECF"/>
    <property type="match status" value="1"/>
</dbReference>
<evidence type="ECO:0000256" key="3">
    <source>
        <dbReference type="ARBA" id="ARBA00023082"/>
    </source>
</evidence>
<feature type="domain" description="RNA polymerase sigma factor 70 region 4 type 2" evidence="6">
    <location>
        <begin position="134"/>
        <end position="182"/>
    </location>
</feature>
<gene>
    <name evidence="7" type="ORF">NM961_07235</name>
</gene>
<dbReference type="PANTHER" id="PTHR43133:SF46">
    <property type="entry name" value="RNA POLYMERASE SIGMA-70 FACTOR ECF SUBFAMILY"/>
    <property type="match status" value="1"/>
</dbReference>
<dbReference type="InterPro" id="IPR014284">
    <property type="entry name" value="RNA_pol_sigma-70_dom"/>
</dbReference>
<dbReference type="InterPro" id="IPR013249">
    <property type="entry name" value="RNA_pol_sigma70_r4_t2"/>
</dbReference>
<dbReference type="CDD" id="cd06171">
    <property type="entry name" value="Sigma70_r4"/>
    <property type="match status" value="1"/>
</dbReference>
<dbReference type="Gene3D" id="1.10.10.10">
    <property type="entry name" value="Winged helix-like DNA-binding domain superfamily/Winged helix DNA-binding domain"/>
    <property type="match status" value="1"/>
</dbReference>
<keyword evidence="8" id="KW-1185">Reference proteome</keyword>
<comment type="similarity">
    <text evidence="1">Belongs to the sigma-70 factor family. ECF subfamily.</text>
</comment>
<dbReference type="SUPFAM" id="SSF88946">
    <property type="entry name" value="Sigma2 domain of RNA polymerase sigma factors"/>
    <property type="match status" value="1"/>
</dbReference>
<evidence type="ECO:0000259" key="5">
    <source>
        <dbReference type="Pfam" id="PF04542"/>
    </source>
</evidence>
<keyword evidence="4" id="KW-0804">Transcription</keyword>
<dbReference type="InterPro" id="IPR007627">
    <property type="entry name" value="RNA_pol_sigma70_r2"/>
</dbReference>
<accession>A0ABT1QQE2</accession>
<comment type="caution">
    <text evidence="7">The sequence shown here is derived from an EMBL/GenBank/DDBJ whole genome shotgun (WGS) entry which is preliminary data.</text>
</comment>
<reference evidence="7" key="1">
    <citation type="submission" date="2022-07" db="EMBL/GenBank/DDBJ databases">
        <title>Tahibacter sp., a new gammaproteobacterium isolated from the silt sample collected at pig farm.</title>
        <authorList>
            <person name="Chen H."/>
        </authorList>
    </citation>
    <scope>NUCLEOTIDE SEQUENCE</scope>
    <source>
        <strain evidence="7">P2K</strain>
    </source>
</reference>
<evidence type="ECO:0000313" key="8">
    <source>
        <dbReference type="Proteomes" id="UP001165498"/>
    </source>
</evidence>
<evidence type="ECO:0000256" key="2">
    <source>
        <dbReference type="ARBA" id="ARBA00023015"/>
    </source>
</evidence>
<dbReference type="SUPFAM" id="SSF88659">
    <property type="entry name" value="Sigma3 and sigma4 domains of RNA polymerase sigma factors"/>
    <property type="match status" value="1"/>
</dbReference>
<evidence type="ECO:0000256" key="1">
    <source>
        <dbReference type="ARBA" id="ARBA00010641"/>
    </source>
</evidence>
<dbReference type="Gene3D" id="1.10.1740.10">
    <property type="match status" value="1"/>
</dbReference>
<dbReference type="InterPro" id="IPR039425">
    <property type="entry name" value="RNA_pol_sigma-70-like"/>
</dbReference>
<dbReference type="PANTHER" id="PTHR43133">
    <property type="entry name" value="RNA POLYMERASE ECF-TYPE SIGMA FACTO"/>
    <property type="match status" value="1"/>
</dbReference>
<dbReference type="RefSeq" id="WP_255913254.1">
    <property type="nucleotide sequence ID" value="NZ_JANFQO010000005.1"/>
</dbReference>
<dbReference type="InterPro" id="IPR036388">
    <property type="entry name" value="WH-like_DNA-bd_sf"/>
</dbReference>
<protein>
    <submittedName>
        <fullName evidence="7">Sigma-70 family RNA polymerase sigma factor</fullName>
    </submittedName>
</protein>
<feature type="domain" description="RNA polymerase sigma-70 region 2" evidence="5">
    <location>
        <begin position="40"/>
        <end position="106"/>
    </location>
</feature>
<organism evidence="7 8">
    <name type="scientific">Tahibacter harae</name>
    <dbReference type="NCBI Taxonomy" id="2963937"/>
    <lineage>
        <taxon>Bacteria</taxon>
        <taxon>Pseudomonadati</taxon>
        <taxon>Pseudomonadota</taxon>
        <taxon>Gammaproteobacteria</taxon>
        <taxon>Lysobacterales</taxon>
        <taxon>Rhodanobacteraceae</taxon>
        <taxon>Tahibacter</taxon>
    </lineage>
</organism>
<dbReference type="Pfam" id="PF04542">
    <property type="entry name" value="Sigma70_r2"/>
    <property type="match status" value="1"/>
</dbReference>
<proteinExistence type="inferred from homology"/>
<sequence>MNTASLTMSYAMPESAAAGSDDGALVQRSIAGDLRAFELLYRKHVGRVHGAILRIVGMNHARAEELTQDAFVRAWQKLGGFRFESAFSTWLYRLGVNVALMDLRGAGNEQTVEDDVLEFAAGGDVPFCAGERADLEQAVAKLPPRARAVLVLHDVEGWKHEEIAKELGMAVGSSKAQLHRARGLVRKLLGAAA</sequence>